<comment type="cofactor">
    <cofactor evidence="1 7 9">
        <name>FMN</name>
        <dbReference type="ChEBI" id="CHEBI:58210"/>
    </cofactor>
</comment>
<reference evidence="11" key="1">
    <citation type="journal article" date="2021" name="PeerJ">
        <title>Extensive microbial diversity within the chicken gut microbiome revealed by metagenomics and culture.</title>
        <authorList>
            <person name="Gilroy R."/>
            <person name="Ravi A."/>
            <person name="Getino M."/>
            <person name="Pursley I."/>
            <person name="Horton D.L."/>
            <person name="Alikhan N.F."/>
            <person name="Baker D."/>
            <person name="Gharbi K."/>
            <person name="Hall N."/>
            <person name="Watson M."/>
            <person name="Adriaenssens E.M."/>
            <person name="Foster-Nyarko E."/>
            <person name="Jarju S."/>
            <person name="Secka A."/>
            <person name="Antonio M."/>
            <person name="Oren A."/>
            <person name="Chaudhuri R.R."/>
            <person name="La Ragione R."/>
            <person name="Hildebrand F."/>
            <person name="Pallen M.J."/>
        </authorList>
    </citation>
    <scope>NUCLEOTIDE SEQUENCE</scope>
    <source>
        <strain evidence="11">G4-2901</strain>
    </source>
</reference>
<feature type="domain" description="DUS-like FMN-binding" evidence="10">
    <location>
        <begin position="9"/>
        <end position="279"/>
    </location>
</feature>
<dbReference type="AlphaFoldDB" id="A0A948TAN1"/>
<keyword evidence="5" id="KW-0521">NADP</keyword>
<feature type="binding site" evidence="9">
    <location>
        <begin position="223"/>
        <end position="224"/>
    </location>
    <ligand>
        <name>FMN</name>
        <dbReference type="ChEBI" id="CHEBI:58210"/>
    </ligand>
</feature>
<evidence type="ECO:0000256" key="2">
    <source>
        <dbReference type="ARBA" id="ARBA00022630"/>
    </source>
</evidence>
<evidence type="ECO:0000313" key="11">
    <source>
        <dbReference type="EMBL" id="MBU3837502.1"/>
    </source>
</evidence>
<evidence type="ECO:0000256" key="8">
    <source>
        <dbReference type="PIRSR" id="PIRSR006621-1"/>
    </source>
</evidence>
<feature type="binding site" evidence="9">
    <location>
        <position position="67"/>
    </location>
    <ligand>
        <name>FMN</name>
        <dbReference type="ChEBI" id="CHEBI:58210"/>
    </ligand>
</feature>
<name>A0A948TAN1_9BACT</name>
<evidence type="ECO:0000259" key="10">
    <source>
        <dbReference type="Pfam" id="PF01207"/>
    </source>
</evidence>
<feature type="binding site" evidence="9">
    <location>
        <position position="167"/>
    </location>
    <ligand>
        <name>FMN</name>
        <dbReference type="ChEBI" id="CHEBI:58210"/>
    </ligand>
</feature>
<dbReference type="InterPro" id="IPR013785">
    <property type="entry name" value="Aldolase_TIM"/>
</dbReference>
<dbReference type="InterPro" id="IPR035587">
    <property type="entry name" value="DUS-like_FMN-bd"/>
</dbReference>
<evidence type="ECO:0000256" key="5">
    <source>
        <dbReference type="ARBA" id="ARBA00022857"/>
    </source>
</evidence>
<feature type="active site" description="Proton donor" evidence="8">
    <location>
        <position position="97"/>
    </location>
</feature>
<dbReference type="GO" id="GO:0017150">
    <property type="term" value="F:tRNA dihydrouridine synthase activity"/>
    <property type="evidence" value="ECO:0007669"/>
    <property type="project" value="InterPro"/>
</dbReference>
<dbReference type="SUPFAM" id="SSF51395">
    <property type="entry name" value="FMN-linked oxidoreductases"/>
    <property type="match status" value="1"/>
</dbReference>
<comment type="similarity">
    <text evidence="7">Belongs to the dus family.</text>
</comment>
<dbReference type="InterPro" id="IPR018517">
    <property type="entry name" value="tRNA_hU_synthase_CS"/>
</dbReference>
<evidence type="ECO:0000256" key="1">
    <source>
        <dbReference type="ARBA" id="ARBA00001917"/>
    </source>
</evidence>
<organism evidence="11 12">
    <name type="scientific">Candidatus Phocaeicola faecigallinarum</name>
    <dbReference type="NCBI Taxonomy" id="2838732"/>
    <lineage>
        <taxon>Bacteria</taxon>
        <taxon>Pseudomonadati</taxon>
        <taxon>Bacteroidota</taxon>
        <taxon>Bacteroidia</taxon>
        <taxon>Bacteroidales</taxon>
        <taxon>Bacteroidaceae</taxon>
        <taxon>Phocaeicola</taxon>
    </lineage>
</organism>
<dbReference type="GO" id="GO:0050660">
    <property type="term" value="F:flavin adenine dinucleotide binding"/>
    <property type="evidence" value="ECO:0007669"/>
    <property type="project" value="InterPro"/>
</dbReference>
<comment type="function">
    <text evidence="7">Catalyzes the synthesis of 5,6-dihydrouridine (D), a modified base found in the D-loop of most tRNAs, via the reduction of the C5-C6 double bond in target uridines.</text>
</comment>
<dbReference type="InterPro" id="IPR001269">
    <property type="entry name" value="DUS_fam"/>
</dbReference>
<dbReference type="Gene3D" id="3.20.20.70">
    <property type="entry name" value="Aldolase class I"/>
    <property type="match status" value="1"/>
</dbReference>
<dbReference type="PROSITE" id="PS01136">
    <property type="entry name" value="UPF0034"/>
    <property type="match status" value="1"/>
</dbReference>
<accession>A0A948TAN1</accession>
<dbReference type="PANTHER" id="PTHR45846">
    <property type="entry name" value="TRNA-DIHYDROURIDINE(47) SYNTHASE [NAD(P)(+)]-LIKE"/>
    <property type="match status" value="1"/>
</dbReference>
<feature type="binding site" evidence="9">
    <location>
        <position position="138"/>
    </location>
    <ligand>
        <name>FMN</name>
        <dbReference type="ChEBI" id="CHEBI:58210"/>
    </ligand>
</feature>
<evidence type="ECO:0000256" key="3">
    <source>
        <dbReference type="ARBA" id="ARBA00022643"/>
    </source>
</evidence>
<dbReference type="Pfam" id="PF01207">
    <property type="entry name" value="Dus"/>
    <property type="match status" value="1"/>
</dbReference>
<sequence length="313" mass="35438">MDKELKIFAAPLQGFTEAAWRVAHNEVFGGVDAYFTPFIRYEKGGLRNKDRREVQPENNRGIRLIPQIMASEPEEMKALADFIVSLGYKEIDLNMGCPFPLIANRGKGSGILQYPEKVAALMECISAYVADGINFSVKMRLGQISADEWKEILPAINASEVKMVTLHPRIGKQQYKGEVDMEAFAEFYNECRKPLVYNGDLCSVADIQMVVDKFPDLYGVMIGRGLLADGALAAGYKSGSELKQDELYAKVRRMHSLMYQRYSETIEGGDAQLLLKMKSMWEYWLPELDKKKRKAIHKANKLSVYLNEVDGIR</sequence>
<proteinExistence type="inferred from homology"/>
<keyword evidence="3 7" id="KW-0288">FMN</keyword>
<dbReference type="EMBL" id="JAHLFW010000038">
    <property type="protein sequence ID" value="MBU3837502.1"/>
    <property type="molecule type" value="Genomic_DNA"/>
</dbReference>
<evidence type="ECO:0000256" key="7">
    <source>
        <dbReference type="PIRNR" id="PIRNR006621"/>
    </source>
</evidence>
<dbReference type="CDD" id="cd02801">
    <property type="entry name" value="DUS_like_FMN"/>
    <property type="match status" value="1"/>
</dbReference>
<evidence type="ECO:0000256" key="6">
    <source>
        <dbReference type="ARBA" id="ARBA00023002"/>
    </source>
</evidence>
<dbReference type="Proteomes" id="UP000783796">
    <property type="component" value="Unassembled WGS sequence"/>
</dbReference>
<dbReference type="GO" id="GO:0003723">
    <property type="term" value="F:RNA binding"/>
    <property type="evidence" value="ECO:0007669"/>
    <property type="project" value="TreeGrafter"/>
</dbReference>
<gene>
    <name evidence="11" type="ORF">H9777_04105</name>
</gene>
<keyword evidence="9" id="KW-0547">Nucleotide-binding</keyword>
<evidence type="ECO:0000256" key="4">
    <source>
        <dbReference type="ARBA" id="ARBA00022694"/>
    </source>
</evidence>
<evidence type="ECO:0000256" key="9">
    <source>
        <dbReference type="PIRSR" id="PIRSR006621-2"/>
    </source>
</evidence>
<dbReference type="PANTHER" id="PTHR45846:SF1">
    <property type="entry name" value="TRNA-DIHYDROURIDINE(47) SYNTHASE [NAD(P)(+)]-LIKE"/>
    <property type="match status" value="1"/>
</dbReference>
<keyword evidence="2 7" id="KW-0285">Flavoprotein</keyword>
<evidence type="ECO:0000313" key="12">
    <source>
        <dbReference type="Proteomes" id="UP000783796"/>
    </source>
</evidence>
<keyword evidence="6 7" id="KW-0560">Oxidoreductase</keyword>
<comment type="caution">
    <text evidence="11">The sequence shown here is derived from an EMBL/GenBank/DDBJ whole genome shotgun (WGS) entry which is preliminary data.</text>
</comment>
<protein>
    <recommendedName>
        <fullName evidence="7">tRNA-dihydrouridine synthase</fullName>
        <ecNumber evidence="7">1.3.1.-</ecNumber>
    </recommendedName>
</protein>
<dbReference type="EC" id="1.3.1.-" evidence="7"/>
<keyword evidence="4 7" id="KW-0819">tRNA processing</keyword>
<dbReference type="PIRSF" id="PIRSF006621">
    <property type="entry name" value="Dus"/>
    <property type="match status" value="1"/>
</dbReference>
<reference evidence="11" key="2">
    <citation type="submission" date="2021-04" db="EMBL/GenBank/DDBJ databases">
        <authorList>
            <person name="Gilroy R."/>
        </authorList>
    </citation>
    <scope>NUCLEOTIDE SEQUENCE</scope>
    <source>
        <strain evidence="11">G4-2901</strain>
    </source>
</reference>